<dbReference type="SUPFAM" id="SSF53335">
    <property type="entry name" value="S-adenosyl-L-methionine-dependent methyltransferases"/>
    <property type="match status" value="1"/>
</dbReference>
<gene>
    <name evidence="2" type="ORF">Bathy06g04080</name>
</gene>
<dbReference type="AlphaFoldDB" id="K8EYA1"/>
<evidence type="ECO:0000256" key="1">
    <source>
        <dbReference type="SAM" id="MobiDB-lite"/>
    </source>
</evidence>
<proteinExistence type="predicted"/>
<keyword evidence="3" id="KW-1185">Reference proteome</keyword>
<reference evidence="2 3" key="1">
    <citation type="submission" date="2011-10" db="EMBL/GenBank/DDBJ databases">
        <authorList>
            <person name="Genoscope - CEA"/>
        </authorList>
    </citation>
    <scope>NUCLEOTIDE SEQUENCE [LARGE SCALE GENOMIC DNA]</scope>
    <source>
        <strain evidence="2 3">RCC 1105</strain>
    </source>
</reference>
<sequence>MKRKKKTTSSRRRRHHLCGASEVVRGKEKFEKAREDVLGKEEDKEKRYKAKRRTHKEAMERKYPAREYFSSVDAAVKAHLNDEEKELWKSEADSSSFFLRSPEKIRSQRYMFLDGDEIPIFVSSRIAASSSSSSTACLTTSGVNIEKKKTKTKRGPKRRLARIVGAAVHVIRGETILTSSIVIDYPTTRRNRGKFRRVVVSVESFVSPDLKSLPQGLRKWVPKEQRLRAELSLRARLSVTSNACFQRTTREGEEQTWCVSDEEGNLDLFFAKAAEIQNEKHIAVVAFDRGLNDTVRREGDECAALIPWKVLNLKTGVASWFTSGQLQRLLVGDLSWESLSEEAKWMRKEKSRFVLDIGAGSCLSSVHAHERATSQKKIYICVDPLILYTAEEKAWRLKNVVFVCAKIESFMPCFLPPVGIISKIFAAPECTAFSVQRNTFYADLNKKWGEQIGAALKRELVDRALVPVRSIIDLVVYFVCPFWLENPSGNDFASLFNWTKPFYDFECFLLETSYCKFGYEVRKNTCILTNVAGVELPKICKSGSYCFYLSRL</sequence>
<dbReference type="RefSeq" id="XP_007512850.1">
    <property type="nucleotide sequence ID" value="XM_007512788.1"/>
</dbReference>
<evidence type="ECO:0000313" key="2">
    <source>
        <dbReference type="EMBL" id="CCO17450.1"/>
    </source>
</evidence>
<dbReference type="InterPro" id="IPR029063">
    <property type="entry name" value="SAM-dependent_MTases_sf"/>
</dbReference>
<dbReference type="EMBL" id="FO082273">
    <property type="protein sequence ID" value="CCO17450.1"/>
    <property type="molecule type" value="Genomic_DNA"/>
</dbReference>
<organism evidence="2 3">
    <name type="scientific">Bathycoccus prasinos</name>
    <dbReference type="NCBI Taxonomy" id="41875"/>
    <lineage>
        <taxon>Eukaryota</taxon>
        <taxon>Viridiplantae</taxon>
        <taxon>Chlorophyta</taxon>
        <taxon>Mamiellophyceae</taxon>
        <taxon>Mamiellales</taxon>
        <taxon>Bathycoccaceae</taxon>
        <taxon>Bathycoccus</taxon>
    </lineage>
</organism>
<accession>K8EYA1</accession>
<dbReference type="Proteomes" id="UP000198341">
    <property type="component" value="Chromosome 6"/>
</dbReference>
<evidence type="ECO:0000313" key="3">
    <source>
        <dbReference type="Proteomes" id="UP000198341"/>
    </source>
</evidence>
<name>K8EYA1_9CHLO</name>
<feature type="region of interest" description="Disordered" evidence="1">
    <location>
        <begin position="40"/>
        <end position="59"/>
    </location>
</feature>
<dbReference type="GeneID" id="19015389"/>
<dbReference type="KEGG" id="bpg:Bathy06g04080"/>
<protein>
    <submittedName>
        <fullName evidence="2">Uncharacterized protein</fullName>
    </submittedName>
</protein>